<keyword evidence="1" id="KW-0255">Endonuclease</keyword>
<reference evidence="1" key="1">
    <citation type="submission" date="2018-05" db="EMBL/GenBank/DDBJ databases">
        <authorList>
            <consortium name="PulseNet: The National Subtyping Network for Foodborne Disease Surveillance"/>
            <person name="Tarr C.L."/>
            <person name="Trees E."/>
            <person name="Katz L.S."/>
            <person name="Carleton-Romer H.A."/>
            <person name="Stroika S."/>
            <person name="Kucerova Z."/>
            <person name="Roache K.F."/>
            <person name="Sabol A.L."/>
            <person name="Besser J."/>
            <person name="Gerner-Smidt P."/>
        </authorList>
    </citation>
    <scope>NUCLEOTIDE SEQUENCE</scope>
    <source>
        <strain evidence="1">PNUSAC001154</strain>
    </source>
</reference>
<accession>A0A5L4I4K5</accession>
<dbReference type="Pfam" id="PF05315">
    <property type="entry name" value="ICEA"/>
    <property type="match status" value="1"/>
</dbReference>
<sequence>MKSKTDLFLELAKPDEKGFSRWVGVDEFVGDYKDLQLGNGGSWCRASSNLAKTYILEFDKTRTSGNSIDAIRLQGFNPLKTFNQNIRKDIKDFYKSQKCVMLGVCGKSENTTIEIDHKDGRKDSMRVSELAMQEFEDFQPLCKAANDIKRQICKTCKETNTRWSAKNIKGNPYDFYAGDERYIAQSEGGLGCVGCYQYDPVAKKVRGKSQKKQRTLSVQNFMEMYELHRLKA</sequence>
<evidence type="ECO:0000313" key="1">
    <source>
        <dbReference type="EMBL" id="EAL3776107.1"/>
    </source>
</evidence>
<protein>
    <submittedName>
        <fullName evidence="1">Restriction endonuclease</fullName>
    </submittedName>
</protein>
<dbReference type="InterPro" id="IPR007979">
    <property type="entry name" value="NlaIII/ICEA1"/>
</dbReference>
<dbReference type="AlphaFoldDB" id="A0A5L4I4K5"/>
<organism evidence="1">
    <name type="scientific">Campylobacter upsaliensis</name>
    <dbReference type="NCBI Taxonomy" id="28080"/>
    <lineage>
        <taxon>Bacteria</taxon>
        <taxon>Pseudomonadati</taxon>
        <taxon>Campylobacterota</taxon>
        <taxon>Epsilonproteobacteria</taxon>
        <taxon>Campylobacterales</taxon>
        <taxon>Campylobacteraceae</taxon>
        <taxon>Campylobacter</taxon>
    </lineage>
</organism>
<comment type="caution">
    <text evidence="1">The sequence shown here is derived from an EMBL/GenBank/DDBJ whole genome shotgun (WGS) entry which is preliminary data.</text>
</comment>
<proteinExistence type="predicted"/>
<gene>
    <name evidence="1" type="ORF">BSY74_01000</name>
</gene>
<keyword evidence="1" id="KW-0540">Nuclease</keyword>
<dbReference type="EMBL" id="AACNSW010000002">
    <property type="protein sequence ID" value="EAL3776107.1"/>
    <property type="molecule type" value="Genomic_DNA"/>
</dbReference>
<dbReference type="GO" id="GO:0004519">
    <property type="term" value="F:endonuclease activity"/>
    <property type="evidence" value="ECO:0007669"/>
    <property type="project" value="UniProtKB-KW"/>
</dbReference>
<name>A0A5L4I4K5_CAMUP</name>
<keyword evidence="1" id="KW-0378">Hydrolase</keyword>
<dbReference type="RefSeq" id="WP_220726416.1">
    <property type="nucleotide sequence ID" value="NZ_JAEAUG010000039.1"/>
</dbReference>